<accession>A0ABR7S4V6</accession>
<dbReference type="Pfam" id="PF06983">
    <property type="entry name" value="3-dmu-9_3-mt"/>
    <property type="match status" value="1"/>
</dbReference>
<evidence type="ECO:0000259" key="1">
    <source>
        <dbReference type="Pfam" id="PF06983"/>
    </source>
</evidence>
<feature type="domain" description="PhnB-like" evidence="1">
    <location>
        <begin position="2"/>
        <end position="137"/>
    </location>
</feature>
<dbReference type="InterPro" id="IPR028973">
    <property type="entry name" value="PhnB-like"/>
</dbReference>
<organism evidence="2 3">
    <name type="scientific">Aquipseudomonas alcaligenes</name>
    <name type="common">Pseudomonas alcaligenes</name>
    <dbReference type="NCBI Taxonomy" id="43263"/>
    <lineage>
        <taxon>Bacteria</taxon>
        <taxon>Pseudomonadati</taxon>
        <taxon>Pseudomonadota</taxon>
        <taxon>Gammaproteobacteria</taxon>
        <taxon>Pseudomonadales</taxon>
        <taxon>Pseudomonadaceae</taxon>
        <taxon>Aquipseudomonas</taxon>
    </lineage>
</organism>
<gene>
    <name evidence="2" type="ORF">A9179_14245</name>
</gene>
<keyword evidence="3" id="KW-1185">Reference proteome</keyword>
<dbReference type="RefSeq" id="WP_187806926.1">
    <property type="nucleotide sequence ID" value="NZ_LZEU01000001.1"/>
</dbReference>
<name>A0ABR7S4V6_AQUAC</name>
<dbReference type="PANTHER" id="PTHR33990">
    <property type="entry name" value="PROTEIN YJDN-RELATED"/>
    <property type="match status" value="1"/>
</dbReference>
<dbReference type="CDD" id="cd06588">
    <property type="entry name" value="PhnB_like"/>
    <property type="match status" value="1"/>
</dbReference>
<evidence type="ECO:0000313" key="2">
    <source>
        <dbReference type="EMBL" id="MBC9251428.1"/>
    </source>
</evidence>
<dbReference type="InterPro" id="IPR029068">
    <property type="entry name" value="Glyas_Bleomycin-R_OHBP_Dase"/>
</dbReference>
<proteinExistence type="predicted"/>
<dbReference type="Proteomes" id="UP000744555">
    <property type="component" value="Unassembled WGS sequence"/>
</dbReference>
<protein>
    <recommendedName>
        <fullName evidence="1">PhnB-like domain-containing protein</fullName>
    </recommendedName>
</protein>
<reference evidence="2 3" key="1">
    <citation type="submission" date="2016-06" db="EMBL/GenBank/DDBJ databases">
        <authorList>
            <person name="Ramos C."/>
            <person name="Pintado A."/>
            <person name="Crespo-Gomez J.I."/>
        </authorList>
    </citation>
    <scope>NUCLEOTIDE SEQUENCE [LARGE SCALE GENOMIC DNA]</scope>
    <source>
        <strain evidence="2 3">AVO110</strain>
    </source>
</reference>
<dbReference type="EMBL" id="LZEU01000001">
    <property type="protein sequence ID" value="MBC9251428.1"/>
    <property type="molecule type" value="Genomic_DNA"/>
</dbReference>
<sequence>MKIHAYLFFDGQCAEAMNFYAQSLGGELNLMRFSDNPEGCGDLPAEYRERILHACLMVGDEVLMASDSMPGQGCDGADEGSGIKGCSMSLQVHSIKEAERVYNALAAGGQARMPLQQTFWAVRFGMLVDRFGVSWMVNCEKDNAA</sequence>
<evidence type="ECO:0000313" key="3">
    <source>
        <dbReference type="Proteomes" id="UP000744555"/>
    </source>
</evidence>
<dbReference type="SUPFAM" id="SSF54593">
    <property type="entry name" value="Glyoxalase/Bleomycin resistance protein/Dihydroxybiphenyl dioxygenase"/>
    <property type="match status" value="1"/>
</dbReference>
<dbReference type="Gene3D" id="3.10.180.10">
    <property type="entry name" value="2,3-Dihydroxybiphenyl 1,2-Dioxygenase, domain 1"/>
    <property type="match status" value="1"/>
</dbReference>
<dbReference type="PANTHER" id="PTHR33990:SF1">
    <property type="entry name" value="PROTEIN YJDN"/>
    <property type="match status" value="1"/>
</dbReference>
<comment type="caution">
    <text evidence="2">The sequence shown here is derived from an EMBL/GenBank/DDBJ whole genome shotgun (WGS) entry which is preliminary data.</text>
</comment>